<dbReference type="HOGENOM" id="CLU_100715_7_4_4"/>
<organism evidence="2 3">
    <name type="scientific">Sutterella wadsworthensis HGA0223</name>
    <dbReference type="NCBI Taxonomy" id="1203554"/>
    <lineage>
        <taxon>Bacteria</taxon>
        <taxon>Pseudomonadati</taxon>
        <taxon>Pseudomonadota</taxon>
        <taxon>Betaproteobacteria</taxon>
        <taxon>Burkholderiales</taxon>
        <taxon>Sutterellaceae</taxon>
        <taxon>Sutterella</taxon>
    </lineage>
</organism>
<dbReference type="STRING" id="1203554.HMPREF1476_00962"/>
<evidence type="ECO:0000313" key="3">
    <source>
        <dbReference type="Proteomes" id="UP000014400"/>
    </source>
</evidence>
<dbReference type="GO" id="GO:0005829">
    <property type="term" value="C:cytosol"/>
    <property type="evidence" value="ECO:0007669"/>
    <property type="project" value="TreeGrafter"/>
</dbReference>
<gene>
    <name evidence="2" type="ORF">HMPREF1476_00962</name>
</gene>
<dbReference type="GO" id="GO:0019239">
    <property type="term" value="F:deaminase activity"/>
    <property type="evidence" value="ECO:0007669"/>
    <property type="project" value="TreeGrafter"/>
</dbReference>
<dbReference type="FunFam" id="3.30.1330.40:FF:000001">
    <property type="entry name" value="L-PSP family endoribonuclease"/>
    <property type="match status" value="1"/>
</dbReference>
<dbReference type="SUPFAM" id="SSF55298">
    <property type="entry name" value="YjgF-like"/>
    <property type="match status" value="1"/>
</dbReference>
<dbReference type="RefSeq" id="WP_016474278.1">
    <property type="nucleotide sequence ID" value="NZ_KE150480.1"/>
</dbReference>
<sequence>MKFIDPGFKGNNPGHYSTAVVSNGMLYVSGLLSMDPDTREVCTGDIQAHAAQALQNLDRVLKAAGVERSQVVFCRVYTPSNEYWGPINAVYAKFFGEHKPGRVVVSTTPLHFGCLVEIECIAELEAHD</sequence>
<dbReference type="GeneID" id="64061217"/>
<comment type="similarity">
    <text evidence="1">Belongs to the RutC family.</text>
</comment>
<dbReference type="PANTHER" id="PTHR11803">
    <property type="entry name" value="2-IMINOBUTANOATE/2-IMINOPROPANOATE DEAMINASE RIDA"/>
    <property type="match status" value="1"/>
</dbReference>
<evidence type="ECO:0000256" key="1">
    <source>
        <dbReference type="ARBA" id="ARBA00010552"/>
    </source>
</evidence>
<dbReference type="InterPro" id="IPR035959">
    <property type="entry name" value="RutC-like_sf"/>
</dbReference>
<dbReference type="EMBL" id="ATCF01000012">
    <property type="protein sequence ID" value="EPE00233.1"/>
    <property type="molecule type" value="Genomic_DNA"/>
</dbReference>
<accession>S3C1R2</accession>
<dbReference type="CDD" id="cd00448">
    <property type="entry name" value="YjgF_YER057c_UK114_family"/>
    <property type="match status" value="1"/>
</dbReference>
<dbReference type="Pfam" id="PF01042">
    <property type="entry name" value="Ribonuc_L-PSP"/>
    <property type="match status" value="1"/>
</dbReference>
<dbReference type="Proteomes" id="UP000014400">
    <property type="component" value="Unassembled WGS sequence"/>
</dbReference>
<dbReference type="PANTHER" id="PTHR11803:SF58">
    <property type="entry name" value="PROTEIN HMF1-RELATED"/>
    <property type="match status" value="1"/>
</dbReference>
<dbReference type="eggNOG" id="COG0251">
    <property type="taxonomic scope" value="Bacteria"/>
</dbReference>
<name>S3C1R2_9BURK</name>
<dbReference type="Gene3D" id="3.30.1330.40">
    <property type="entry name" value="RutC-like"/>
    <property type="match status" value="1"/>
</dbReference>
<comment type="caution">
    <text evidence="2">The sequence shown here is derived from an EMBL/GenBank/DDBJ whole genome shotgun (WGS) entry which is preliminary data.</text>
</comment>
<evidence type="ECO:0000313" key="2">
    <source>
        <dbReference type="EMBL" id="EPE00233.1"/>
    </source>
</evidence>
<dbReference type="AlphaFoldDB" id="S3C1R2"/>
<reference evidence="2 3" key="1">
    <citation type="submission" date="2013-04" db="EMBL/GenBank/DDBJ databases">
        <title>The Genome Sequence of Sutterella wadsworthensis HGA0223.</title>
        <authorList>
            <consortium name="The Broad Institute Genomics Platform"/>
            <person name="Earl A."/>
            <person name="Ward D."/>
            <person name="Feldgarden M."/>
            <person name="Gevers D."/>
            <person name="Schmidt T.M."/>
            <person name="Dover J."/>
            <person name="Dai D."/>
            <person name="Walker B."/>
            <person name="Young S."/>
            <person name="Zeng Q."/>
            <person name="Gargeya S."/>
            <person name="Fitzgerald M."/>
            <person name="Haas B."/>
            <person name="Abouelleil A."/>
            <person name="Allen A.W."/>
            <person name="Alvarado L."/>
            <person name="Arachchi H.M."/>
            <person name="Berlin A.M."/>
            <person name="Chapman S.B."/>
            <person name="Gainer-Dewar J."/>
            <person name="Goldberg J."/>
            <person name="Griggs A."/>
            <person name="Gujja S."/>
            <person name="Hansen M."/>
            <person name="Howarth C."/>
            <person name="Imamovic A."/>
            <person name="Ireland A."/>
            <person name="Larimer J."/>
            <person name="McCowan C."/>
            <person name="Murphy C."/>
            <person name="Pearson M."/>
            <person name="Poon T.W."/>
            <person name="Priest M."/>
            <person name="Roberts A."/>
            <person name="Saif S."/>
            <person name="Shea T."/>
            <person name="Sisk P."/>
            <person name="Sykes S."/>
            <person name="Wortman J."/>
            <person name="Nusbaum C."/>
            <person name="Birren B."/>
        </authorList>
    </citation>
    <scope>NUCLEOTIDE SEQUENCE [LARGE SCALE GENOMIC DNA]</scope>
    <source>
        <strain evidence="2 3">HGA0223</strain>
    </source>
</reference>
<proteinExistence type="inferred from homology"/>
<keyword evidence="3" id="KW-1185">Reference proteome</keyword>
<dbReference type="InterPro" id="IPR006175">
    <property type="entry name" value="YjgF/YER057c/UK114"/>
</dbReference>
<protein>
    <submittedName>
        <fullName evidence="2">Uncharacterized protein</fullName>
    </submittedName>
</protein>
<dbReference type="PATRIC" id="fig|1203554.3.peg.986"/>